<dbReference type="OrthoDB" id="3210767at2"/>
<dbReference type="PANTHER" id="PTHR30283">
    <property type="entry name" value="PEROXIDE STRESS RESPONSE PROTEIN YAAA"/>
    <property type="match status" value="1"/>
</dbReference>
<comment type="caution">
    <text evidence="2">The sequence shown here is derived from an EMBL/GenBank/DDBJ whole genome shotgun (WGS) entry which is preliminary data.</text>
</comment>
<evidence type="ECO:0000313" key="2">
    <source>
        <dbReference type="EMBL" id="PRZ18782.1"/>
    </source>
</evidence>
<dbReference type="Pfam" id="PF03883">
    <property type="entry name" value="H2O2_YaaD"/>
    <property type="match status" value="1"/>
</dbReference>
<name>A0A2T0YSM9_9MICC</name>
<accession>A0A2T0YSM9</accession>
<proteinExistence type="predicted"/>
<dbReference type="InterPro" id="IPR005583">
    <property type="entry name" value="YaaA"/>
</dbReference>
<gene>
    <name evidence="2" type="ORF">BCL67_10189</name>
</gene>
<dbReference type="GO" id="GO:0033194">
    <property type="term" value="P:response to hydroperoxide"/>
    <property type="evidence" value="ECO:0007669"/>
    <property type="project" value="TreeGrafter"/>
</dbReference>
<feature type="region of interest" description="Disordered" evidence="1">
    <location>
        <begin position="1"/>
        <end position="21"/>
    </location>
</feature>
<dbReference type="AlphaFoldDB" id="A0A2T0YSM9"/>
<dbReference type="PANTHER" id="PTHR30283:SF4">
    <property type="entry name" value="PEROXIDE STRESS RESISTANCE PROTEIN YAAA"/>
    <property type="match status" value="1"/>
</dbReference>
<reference evidence="2 3" key="1">
    <citation type="submission" date="2018-03" db="EMBL/GenBank/DDBJ databases">
        <title>Comparative analysis of microorganisms from saline springs in Andes Mountain Range, Colombia.</title>
        <authorList>
            <person name="Rubin E."/>
        </authorList>
    </citation>
    <scope>NUCLEOTIDE SEQUENCE [LARGE SCALE GENOMIC DNA]</scope>
    <source>
        <strain evidence="2 3">CG 35</strain>
    </source>
</reference>
<dbReference type="EMBL" id="PVTY01000001">
    <property type="protein sequence ID" value="PRZ18782.1"/>
    <property type="molecule type" value="Genomic_DNA"/>
</dbReference>
<dbReference type="RefSeq" id="WP_106121513.1">
    <property type="nucleotide sequence ID" value="NZ_PVTY01000001.1"/>
</dbReference>
<dbReference type="GO" id="GO:0005829">
    <property type="term" value="C:cytosol"/>
    <property type="evidence" value="ECO:0007669"/>
    <property type="project" value="TreeGrafter"/>
</dbReference>
<dbReference type="Proteomes" id="UP000238217">
    <property type="component" value="Unassembled WGS sequence"/>
</dbReference>
<protein>
    <recommendedName>
        <fullName evidence="4">Peroxide stress protein YaaA</fullName>
    </recommendedName>
</protein>
<sequence>MLIFLPPSEGKTPPTDPGAPPVDLRKLTLPELDQARASVMDALIQVSGEDQAQQILNVGKTVMPQVRANAQLASAPTAPAHEVYTGVLFEALNPAGLTPEQLDRASRQVLIFSGLFGVTSLTDRIPAYRLSMGVTLSAPGSGQGPGAAPAHPAPGRLGSFWKAALGEPLAERIGDQLVVDCRSSSYAQAHRPAPERTLMVSSFTERDGKRKVVTHFAKHARGLLTGMLLRAQGPEPETVDDVAELASQRWRVELRPATRSTPHQLDLID</sequence>
<organism evidence="2 3">
    <name type="scientific">Nesterenkonia sandarakina</name>
    <dbReference type="NCBI Taxonomy" id="272918"/>
    <lineage>
        <taxon>Bacteria</taxon>
        <taxon>Bacillati</taxon>
        <taxon>Actinomycetota</taxon>
        <taxon>Actinomycetes</taxon>
        <taxon>Micrococcales</taxon>
        <taxon>Micrococcaceae</taxon>
        <taxon>Nesterenkonia</taxon>
    </lineage>
</organism>
<evidence type="ECO:0008006" key="4">
    <source>
        <dbReference type="Google" id="ProtNLM"/>
    </source>
</evidence>
<keyword evidence="3" id="KW-1185">Reference proteome</keyword>
<evidence type="ECO:0000313" key="3">
    <source>
        <dbReference type="Proteomes" id="UP000238217"/>
    </source>
</evidence>
<evidence type="ECO:0000256" key="1">
    <source>
        <dbReference type="SAM" id="MobiDB-lite"/>
    </source>
</evidence>